<evidence type="ECO:0000313" key="2">
    <source>
        <dbReference type="Proteomes" id="UP000214596"/>
    </source>
</evidence>
<dbReference type="Pfam" id="PF12787">
    <property type="entry name" value="EcsC"/>
    <property type="match status" value="1"/>
</dbReference>
<proteinExistence type="predicted"/>
<protein>
    <submittedName>
        <fullName evidence="1">EcsC family protein</fullName>
    </submittedName>
</protein>
<dbReference type="AlphaFoldDB" id="A0A227J9S6"/>
<dbReference type="PANTHER" id="PTHR41260">
    <property type="entry name" value="PROTEIN ECSC"/>
    <property type="match status" value="1"/>
</dbReference>
<dbReference type="OrthoDB" id="1425703at2"/>
<accession>A0A227J9S6</accession>
<evidence type="ECO:0000313" key="1">
    <source>
        <dbReference type="EMBL" id="OXE31891.1"/>
    </source>
</evidence>
<reference evidence="1 2" key="1">
    <citation type="journal article" date="2017" name="Appl. Environ. Microbiol.">
        <title>Parallel evolution of two clades of a major Atlantic endemic Vibrio parahaemolyticus pathogen lineage by independent acquisition of related pathogenicity islands.</title>
        <authorList>
            <person name="Xu F."/>
            <person name="Gonzalez-Escalona N."/>
            <person name="Drees K.P."/>
            <person name="Sebra R.P."/>
            <person name="Cooper V.S."/>
            <person name="Jones S.H."/>
            <person name="Whistler C.A."/>
        </authorList>
    </citation>
    <scope>NUCLEOTIDE SEQUENCE [LARGE SCALE GENOMIC DNA]</scope>
    <source>
        <strain evidence="1 2">MAVP-3</strain>
    </source>
</reference>
<dbReference type="EMBL" id="NIXT01000929">
    <property type="protein sequence ID" value="OXE31891.1"/>
    <property type="molecule type" value="Genomic_DNA"/>
</dbReference>
<dbReference type="Proteomes" id="UP000214596">
    <property type="component" value="Unassembled WGS sequence"/>
</dbReference>
<dbReference type="PANTHER" id="PTHR41260:SF1">
    <property type="entry name" value="PROTEIN ECSC"/>
    <property type="match status" value="1"/>
</dbReference>
<comment type="caution">
    <text evidence="1">The sequence shown here is derived from an EMBL/GenBank/DDBJ whole genome shotgun (WGS) entry which is preliminary data.</text>
</comment>
<name>A0A227J9S6_VIBPH</name>
<gene>
    <name evidence="1" type="ORF">CA163_15520</name>
</gene>
<dbReference type="OMA" id="YVQIRMI"/>
<sequence length="221" mass="23614">MLINLRLQKVSQELTENKIMQALDWAYDKAINGVAGLDSAQELALSYMKESSDPISQANSLIRWQNTKAGTSGFLTGLGGLITMPVTLPANITSVMYVQIRMIAAIAHMGGHDLKDDRVKAMVYACLTGNAAKDILKDIGIVVGRKLTENAIKSISGKTITKINQAVGFRLLTKFGEKGAINLGKAIPLVGGIVGATFDSVTTNTIGNMARDTFIALPEFA</sequence>
<dbReference type="InterPro" id="IPR024787">
    <property type="entry name" value="EcsC"/>
</dbReference>
<organism evidence="1 2">
    <name type="scientific">Vibrio parahaemolyticus</name>
    <dbReference type="NCBI Taxonomy" id="670"/>
    <lineage>
        <taxon>Bacteria</taxon>
        <taxon>Pseudomonadati</taxon>
        <taxon>Pseudomonadota</taxon>
        <taxon>Gammaproteobacteria</taxon>
        <taxon>Vibrionales</taxon>
        <taxon>Vibrionaceae</taxon>
        <taxon>Vibrio</taxon>
    </lineage>
</organism>